<evidence type="ECO:0000313" key="3">
    <source>
        <dbReference type="Proteomes" id="UP000019365"/>
    </source>
</evidence>
<organism evidence="2 3">
    <name type="scientific">Ruminococcus flavefaciens 007c</name>
    <dbReference type="NCBI Taxonomy" id="1341157"/>
    <lineage>
        <taxon>Bacteria</taxon>
        <taxon>Bacillati</taxon>
        <taxon>Bacillota</taxon>
        <taxon>Clostridia</taxon>
        <taxon>Eubacteriales</taxon>
        <taxon>Oscillospiraceae</taxon>
        <taxon>Ruminococcus</taxon>
    </lineage>
</organism>
<feature type="compositionally biased region" description="Basic residues" evidence="1">
    <location>
        <begin position="1"/>
        <end position="13"/>
    </location>
</feature>
<sequence length="29" mass="3420">MRKHHKLHRKTRMHFSSISSRGGAIIYSP</sequence>
<name>W7UI23_RUMFL</name>
<proteinExistence type="predicted"/>
<dbReference type="Proteomes" id="UP000019365">
    <property type="component" value="Unassembled WGS sequence"/>
</dbReference>
<keyword evidence="3" id="KW-1185">Reference proteome</keyword>
<gene>
    <name evidence="2" type="ORF">RF007C_11065</name>
</gene>
<evidence type="ECO:0000256" key="1">
    <source>
        <dbReference type="SAM" id="MobiDB-lite"/>
    </source>
</evidence>
<accession>W7UI23</accession>
<evidence type="ECO:0000313" key="2">
    <source>
        <dbReference type="EMBL" id="EWM54871.1"/>
    </source>
</evidence>
<dbReference type="EMBL" id="ATAX01000008">
    <property type="protein sequence ID" value="EWM54871.1"/>
    <property type="molecule type" value="Genomic_DNA"/>
</dbReference>
<dbReference type="AlphaFoldDB" id="W7UI23"/>
<comment type="caution">
    <text evidence="2">The sequence shown here is derived from an EMBL/GenBank/DDBJ whole genome shotgun (WGS) entry which is preliminary data.</text>
</comment>
<reference evidence="2 3" key="1">
    <citation type="journal article" date="2014" name="PLoS ONE">
        <title>Rumen cellulosomics: divergent fiber-degrading strategies revealed by comparative genome-wide analysis of six ruminococcal strains.</title>
        <authorList>
            <person name="Dassa B."/>
            <person name="Borovok I."/>
            <person name="Ruimy-Israeli V."/>
            <person name="Lamed R."/>
            <person name="Flint H.J."/>
            <person name="Duncan S.H."/>
            <person name="Henrissat B."/>
            <person name="Coutinho P."/>
            <person name="Morrison M."/>
            <person name="Mosoni P."/>
            <person name="Yeoman C.J."/>
            <person name="White B.A."/>
            <person name="Bayer E.A."/>
        </authorList>
    </citation>
    <scope>NUCLEOTIDE SEQUENCE [LARGE SCALE GENOMIC DNA]</scope>
    <source>
        <strain evidence="2 3">007c</strain>
    </source>
</reference>
<feature type="region of interest" description="Disordered" evidence="1">
    <location>
        <begin position="1"/>
        <end position="29"/>
    </location>
</feature>
<protein>
    <submittedName>
        <fullName evidence="2">Uncharacterized protein</fullName>
    </submittedName>
</protein>